<dbReference type="AlphaFoldDB" id="A0A9D0ZJ49"/>
<dbReference type="Pfam" id="PF01544">
    <property type="entry name" value="CorA"/>
    <property type="match status" value="1"/>
</dbReference>
<dbReference type="PANTHER" id="PTHR46494">
    <property type="entry name" value="CORA FAMILY METAL ION TRANSPORTER (EUROFUNG)"/>
    <property type="match status" value="1"/>
</dbReference>
<comment type="similarity">
    <text evidence="2">Belongs to the CorA metal ion transporter (MIT) (TC 1.A.35) family.</text>
</comment>
<dbReference type="CDD" id="cd12826">
    <property type="entry name" value="EcCorA_ZntB-like_u1"/>
    <property type="match status" value="1"/>
</dbReference>
<keyword evidence="5 12" id="KW-0812">Transmembrane</keyword>
<comment type="function">
    <text evidence="11">Mediates influx of magnesium ions. Alternates between open and closed states. Activated by low cytoplasmic Mg(2+) levels. Inactive when cytoplasmic Mg(2+) levels are high.</text>
</comment>
<name>A0A9D0ZJ49_9FIRM</name>
<keyword evidence="4" id="KW-1003">Cell membrane</keyword>
<reference evidence="13" key="1">
    <citation type="submission" date="2020-10" db="EMBL/GenBank/DDBJ databases">
        <authorList>
            <person name="Gilroy R."/>
        </authorList>
    </citation>
    <scope>NUCLEOTIDE SEQUENCE</scope>
    <source>
        <strain evidence="13">ChiSjej1B19-3389</strain>
    </source>
</reference>
<feature type="transmembrane region" description="Helical" evidence="12">
    <location>
        <begin position="259"/>
        <end position="279"/>
    </location>
</feature>
<dbReference type="GO" id="GO:0005886">
    <property type="term" value="C:plasma membrane"/>
    <property type="evidence" value="ECO:0007669"/>
    <property type="project" value="UniProtKB-SubCell"/>
</dbReference>
<evidence type="ECO:0000313" key="14">
    <source>
        <dbReference type="Proteomes" id="UP000886787"/>
    </source>
</evidence>
<evidence type="ECO:0008006" key="15">
    <source>
        <dbReference type="Google" id="ProtNLM"/>
    </source>
</evidence>
<gene>
    <name evidence="13" type="ORF">IAD32_03365</name>
</gene>
<evidence type="ECO:0000256" key="5">
    <source>
        <dbReference type="ARBA" id="ARBA00022692"/>
    </source>
</evidence>
<dbReference type="InterPro" id="IPR045861">
    <property type="entry name" value="CorA_cytoplasmic_dom"/>
</dbReference>
<evidence type="ECO:0000256" key="4">
    <source>
        <dbReference type="ARBA" id="ARBA00022475"/>
    </source>
</evidence>
<keyword evidence="9 12" id="KW-0472">Membrane</keyword>
<protein>
    <recommendedName>
        <fullName evidence="15">Magnesium transporter CorA family protein</fullName>
    </recommendedName>
</protein>
<comment type="subcellular location">
    <subcellularLocation>
        <location evidence="1">Cell membrane</location>
        <topology evidence="1">Multi-pass membrane protein</topology>
    </subcellularLocation>
</comment>
<evidence type="ECO:0000256" key="3">
    <source>
        <dbReference type="ARBA" id="ARBA00022448"/>
    </source>
</evidence>
<dbReference type="Gene3D" id="1.20.58.340">
    <property type="entry name" value="Magnesium transport protein CorA, transmembrane region"/>
    <property type="match status" value="2"/>
</dbReference>
<dbReference type="GO" id="GO:0000287">
    <property type="term" value="F:magnesium ion binding"/>
    <property type="evidence" value="ECO:0007669"/>
    <property type="project" value="TreeGrafter"/>
</dbReference>
<dbReference type="GO" id="GO:0015087">
    <property type="term" value="F:cobalt ion transmembrane transporter activity"/>
    <property type="evidence" value="ECO:0007669"/>
    <property type="project" value="TreeGrafter"/>
</dbReference>
<evidence type="ECO:0000256" key="7">
    <source>
        <dbReference type="ARBA" id="ARBA00022989"/>
    </source>
</evidence>
<evidence type="ECO:0000256" key="8">
    <source>
        <dbReference type="ARBA" id="ARBA00023065"/>
    </source>
</evidence>
<keyword evidence="7 12" id="KW-1133">Transmembrane helix</keyword>
<dbReference type="PANTHER" id="PTHR46494:SF1">
    <property type="entry name" value="CORA FAMILY METAL ION TRANSPORTER (EUROFUNG)"/>
    <property type="match status" value="1"/>
</dbReference>
<reference evidence="13" key="2">
    <citation type="journal article" date="2021" name="PeerJ">
        <title>Extensive microbial diversity within the chicken gut microbiome revealed by metagenomics and culture.</title>
        <authorList>
            <person name="Gilroy R."/>
            <person name="Ravi A."/>
            <person name="Getino M."/>
            <person name="Pursley I."/>
            <person name="Horton D.L."/>
            <person name="Alikhan N.F."/>
            <person name="Baker D."/>
            <person name="Gharbi K."/>
            <person name="Hall N."/>
            <person name="Watson M."/>
            <person name="Adriaenssens E.M."/>
            <person name="Foster-Nyarko E."/>
            <person name="Jarju S."/>
            <person name="Secka A."/>
            <person name="Antonio M."/>
            <person name="Oren A."/>
            <person name="Chaudhuri R.R."/>
            <person name="La Ragione R."/>
            <person name="Hildebrand F."/>
            <person name="Pallen M.J."/>
        </authorList>
    </citation>
    <scope>NUCLEOTIDE SEQUENCE</scope>
    <source>
        <strain evidence="13">ChiSjej1B19-3389</strain>
    </source>
</reference>
<dbReference type="SUPFAM" id="SSF144083">
    <property type="entry name" value="Magnesium transport protein CorA, transmembrane region"/>
    <property type="match status" value="1"/>
</dbReference>
<dbReference type="Proteomes" id="UP000886787">
    <property type="component" value="Unassembled WGS sequence"/>
</dbReference>
<keyword evidence="8" id="KW-0406">Ion transport</keyword>
<evidence type="ECO:0000256" key="1">
    <source>
        <dbReference type="ARBA" id="ARBA00004651"/>
    </source>
</evidence>
<sequence length="317" mass="36808">MCTEKEKSRFAFTVNAYYTIGPGIERTESFTPSDGALLVAIVDEAGFSSLQKQESLPTALLHKDKNIRLTRLLKLENCLLCTLNIPLKRDKLRQRAKLTVIIQQKRVVIVVHNTQAQKLLNAFFLDPAAGSISCERFLYEFFESFLGNDLLFLEEMEKHLGILEDDILGGKITNCDRKIIPLKRELMYLHSYYAQLLDLFVKLQNNDHTYFTEVALFQLLYEQADLLFDISQMLREYTVQIRELYQTQIDIKQNKTMKLLTGIATIFLPLTVITGWYGMNFVNMPELKWSFGYPMVFIVSLVISLVCIYIFKKKNYF</sequence>
<dbReference type="EMBL" id="DVFW01000018">
    <property type="protein sequence ID" value="HIQ80309.1"/>
    <property type="molecule type" value="Genomic_DNA"/>
</dbReference>
<accession>A0A9D0ZJ49</accession>
<evidence type="ECO:0000256" key="2">
    <source>
        <dbReference type="ARBA" id="ARBA00009765"/>
    </source>
</evidence>
<dbReference type="InterPro" id="IPR045863">
    <property type="entry name" value="CorA_TM1_TM2"/>
</dbReference>
<dbReference type="GO" id="GO:0015095">
    <property type="term" value="F:magnesium ion transmembrane transporter activity"/>
    <property type="evidence" value="ECO:0007669"/>
    <property type="project" value="TreeGrafter"/>
</dbReference>
<keyword evidence="3" id="KW-0813">Transport</keyword>
<evidence type="ECO:0000256" key="10">
    <source>
        <dbReference type="ARBA" id="ARBA00034269"/>
    </source>
</evidence>
<dbReference type="FunFam" id="1.20.58.340:FF:000004">
    <property type="entry name" value="Magnesium transport protein CorA"/>
    <property type="match status" value="1"/>
</dbReference>
<proteinExistence type="inferred from homology"/>
<dbReference type="GO" id="GO:0050897">
    <property type="term" value="F:cobalt ion binding"/>
    <property type="evidence" value="ECO:0007669"/>
    <property type="project" value="TreeGrafter"/>
</dbReference>
<evidence type="ECO:0000313" key="13">
    <source>
        <dbReference type="EMBL" id="HIQ80309.1"/>
    </source>
</evidence>
<dbReference type="InterPro" id="IPR002523">
    <property type="entry name" value="MgTranspt_CorA/ZnTranspt_ZntB"/>
</dbReference>
<comment type="catalytic activity">
    <reaction evidence="10">
        <text>Mg(2+)(in) = Mg(2+)(out)</text>
        <dbReference type="Rhea" id="RHEA:29827"/>
        <dbReference type="ChEBI" id="CHEBI:18420"/>
    </reaction>
</comment>
<evidence type="ECO:0000256" key="12">
    <source>
        <dbReference type="SAM" id="Phobius"/>
    </source>
</evidence>
<evidence type="ECO:0000256" key="6">
    <source>
        <dbReference type="ARBA" id="ARBA00022842"/>
    </source>
</evidence>
<organism evidence="13 14">
    <name type="scientific">Candidatus Scatavimonas merdigallinarum</name>
    <dbReference type="NCBI Taxonomy" id="2840914"/>
    <lineage>
        <taxon>Bacteria</taxon>
        <taxon>Bacillati</taxon>
        <taxon>Bacillota</taxon>
        <taxon>Clostridia</taxon>
        <taxon>Eubacteriales</taxon>
        <taxon>Oscillospiraceae</taxon>
        <taxon>Oscillospiraceae incertae sedis</taxon>
        <taxon>Candidatus Scatavimonas</taxon>
    </lineage>
</organism>
<dbReference type="SUPFAM" id="SSF143865">
    <property type="entry name" value="CorA soluble domain-like"/>
    <property type="match status" value="1"/>
</dbReference>
<keyword evidence="6" id="KW-0460">Magnesium</keyword>
<evidence type="ECO:0000256" key="11">
    <source>
        <dbReference type="ARBA" id="ARBA00045497"/>
    </source>
</evidence>
<comment type="caution">
    <text evidence="13">The sequence shown here is derived from an EMBL/GenBank/DDBJ whole genome shotgun (WGS) entry which is preliminary data.</text>
</comment>
<feature type="transmembrane region" description="Helical" evidence="12">
    <location>
        <begin position="291"/>
        <end position="311"/>
    </location>
</feature>
<evidence type="ECO:0000256" key="9">
    <source>
        <dbReference type="ARBA" id="ARBA00023136"/>
    </source>
</evidence>